<dbReference type="AlphaFoldDB" id="A0AA88Y930"/>
<dbReference type="InterPro" id="IPR036390">
    <property type="entry name" value="WH_DNA-bd_sf"/>
</dbReference>
<dbReference type="Pfam" id="PF10390">
    <property type="entry name" value="ELL"/>
    <property type="match status" value="1"/>
</dbReference>
<evidence type="ECO:0000256" key="1">
    <source>
        <dbReference type="ARBA" id="ARBA00004123"/>
    </source>
</evidence>
<protein>
    <recommendedName>
        <fullName evidence="8">OCEL domain-containing protein</fullName>
    </recommendedName>
</protein>
<name>A0AA88Y930_PINIB</name>
<proteinExistence type="inferred from homology"/>
<dbReference type="InterPro" id="IPR042065">
    <property type="entry name" value="E3_ELL-like"/>
</dbReference>
<feature type="region of interest" description="Disordered" evidence="7">
    <location>
        <begin position="253"/>
        <end position="333"/>
    </location>
</feature>
<feature type="compositionally biased region" description="Polar residues" evidence="7">
    <location>
        <begin position="58"/>
        <end position="67"/>
    </location>
</feature>
<keyword evidence="5" id="KW-0539">Nucleus</keyword>
<evidence type="ECO:0000256" key="5">
    <source>
        <dbReference type="ARBA" id="ARBA00023242"/>
    </source>
</evidence>
<dbReference type="InterPro" id="IPR031176">
    <property type="entry name" value="ELL/occludin"/>
</dbReference>
<keyword evidence="10" id="KW-1185">Reference proteome</keyword>
<sequence length="449" mass="51000">MFQKLTVHATAEVFDKTRQDVKTAQEEWEKIRTQEIKPSGPNISKRIRRHIKPDQRSSHTSGRNMSDLSKKIQDAKRESELRTAALSQPTKAPPSAIKPKTAVVPPFTNSDSNRSIVSSSTNNMTSLSPHQGSSVVSSTSALRSQAVSSSSIGSSAKPSGNSALRALPLRDRIIHLLVLNSYKKPEIYVKLNKDGLDDEDKLKFESTLKEVGTVITQSKDARYTLAKHAFCDVRPEWPFYSSREREIVKKKIQSLSPATSPANQPSPGSPPGLQKRPIDSTTDQQQQPVPKKQRIAHNRKENNKPPTIDRYSSSKDRQHKKENIDESTEASSTSEYPDYIAKYISISDAAQRAKYKQDFNTEYDEYKALHKNVEKVTKKFAELESLIRRTQPGSHEYEDLKNRIKNEYRHQKGDPKYTEQKKRFDYLHQKLGHIKQLIVEFDNSHAMCS</sequence>
<dbReference type="SUPFAM" id="SSF46785">
    <property type="entry name" value="Winged helix' DNA-binding domain"/>
    <property type="match status" value="1"/>
</dbReference>
<dbReference type="GO" id="GO:0032968">
    <property type="term" value="P:positive regulation of transcription elongation by RNA polymerase II"/>
    <property type="evidence" value="ECO:0007669"/>
    <property type="project" value="TreeGrafter"/>
</dbReference>
<dbReference type="InterPro" id="IPR019464">
    <property type="entry name" value="ELL_N"/>
</dbReference>
<accession>A0AA88Y930</accession>
<keyword evidence="4" id="KW-0804">Transcription</keyword>
<evidence type="ECO:0000256" key="3">
    <source>
        <dbReference type="ARBA" id="ARBA00023015"/>
    </source>
</evidence>
<comment type="caution">
    <text evidence="9">The sequence shown here is derived from an EMBL/GenBank/DDBJ whole genome shotgun (WGS) entry which is preliminary data.</text>
</comment>
<evidence type="ECO:0000313" key="10">
    <source>
        <dbReference type="Proteomes" id="UP001186944"/>
    </source>
</evidence>
<feature type="region of interest" description="Disordered" evidence="7">
    <location>
        <begin position="30"/>
        <end position="140"/>
    </location>
</feature>
<comment type="similarity">
    <text evidence="2 6">Belongs to the ELL/occludin family.</text>
</comment>
<dbReference type="GO" id="GO:0008023">
    <property type="term" value="C:transcription elongation factor complex"/>
    <property type="evidence" value="ECO:0007669"/>
    <property type="project" value="InterPro"/>
</dbReference>
<dbReference type="PROSITE" id="PS51980">
    <property type="entry name" value="OCEL"/>
    <property type="match status" value="1"/>
</dbReference>
<dbReference type="Gene3D" id="6.10.140.340">
    <property type="match status" value="1"/>
</dbReference>
<dbReference type="GO" id="GO:0000987">
    <property type="term" value="F:cis-regulatory region sequence-specific DNA binding"/>
    <property type="evidence" value="ECO:0007669"/>
    <property type="project" value="TreeGrafter"/>
</dbReference>
<dbReference type="PANTHER" id="PTHR23288">
    <property type="entry name" value="OCCLUDIN AND RNA POLYMERASE II ELONGATION FACTOR ELL"/>
    <property type="match status" value="1"/>
</dbReference>
<keyword evidence="3" id="KW-0805">Transcription regulation</keyword>
<evidence type="ECO:0000256" key="7">
    <source>
        <dbReference type="SAM" id="MobiDB-lite"/>
    </source>
</evidence>
<feature type="compositionally biased region" description="Polar residues" evidence="7">
    <location>
        <begin position="279"/>
        <end position="288"/>
    </location>
</feature>
<gene>
    <name evidence="9" type="ORF">FSP39_013244</name>
</gene>
<feature type="domain" description="OCEL" evidence="8">
    <location>
        <begin position="337"/>
        <end position="446"/>
    </location>
</feature>
<dbReference type="SUPFAM" id="SSF144292">
    <property type="entry name" value="occludin/ELL-like"/>
    <property type="match status" value="1"/>
</dbReference>
<evidence type="ECO:0000256" key="2">
    <source>
        <dbReference type="ARBA" id="ARBA00009171"/>
    </source>
</evidence>
<dbReference type="EMBL" id="VSWD01000007">
    <property type="protein sequence ID" value="KAK3097795.1"/>
    <property type="molecule type" value="Genomic_DNA"/>
</dbReference>
<dbReference type="PANTHER" id="PTHR23288:SF17">
    <property type="entry name" value="RNA POLYMERASE II ELONGATION FACTOR ELL"/>
    <property type="match status" value="1"/>
</dbReference>
<comment type="subcellular location">
    <subcellularLocation>
        <location evidence="1">Nucleus</location>
    </subcellularLocation>
</comment>
<dbReference type="GO" id="GO:0042795">
    <property type="term" value="P:snRNA transcription by RNA polymerase II"/>
    <property type="evidence" value="ECO:0007669"/>
    <property type="project" value="TreeGrafter"/>
</dbReference>
<evidence type="ECO:0000313" key="9">
    <source>
        <dbReference type="EMBL" id="KAK3097795.1"/>
    </source>
</evidence>
<dbReference type="GO" id="GO:0006368">
    <property type="term" value="P:transcription elongation by RNA polymerase II"/>
    <property type="evidence" value="ECO:0007669"/>
    <property type="project" value="InterPro"/>
</dbReference>
<feature type="compositionally biased region" description="Basic and acidic residues" evidence="7">
    <location>
        <begin position="68"/>
        <end position="81"/>
    </location>
</feature>
<dbReference type="InterPro" id="IPR010844">
    <property type="entry name" value="Occludin_ELL"/>
</dbReference>
<evidence type="ECO:0000256" key="6">
    <source>
        <dbReference type="PROSITE-ProRule" id="PRU01324"/>
    </source>
</evidence>
<dbReference type="Proteomes" id="UP001186944">
    <property type="component" value="Unassembled WGS sequence"/>
</dbReference>
<dbReference type="Gene3D" id="1.10.10.2670">
    <property type="entry name" value="E3 ubiquitin-protein ligase"/>
    <property type="match status" value="1"/>
</dbReference>
<evidence type="ECO:0000259" key="8">
    <source>
        <dbReference type="PROSITE" id="PS51980"/>
    </source>
</evidence>
<feature type="compositionally biased region" description="Polar residues" evidence="7">
    <location>
        <begin position="253"/>
        <end position="266"/>
    </location>
</feature>
<feature type="compositionally biased region" description="Basic and acidic residues" evidence="7">
    <location>
        <begin position="312"/>
        <end position="324"/>
    </location>
</feature>
<reference evidence="9" key="1">
    <citation type="submission" date="2019-08" db="EMBL/GenBank/DDBJ databases">
        <title>The improved chromosome-level genome for the pearl oyster Pinctada fucata martensii using PacBio sequencing and Hi-C.</title>
        <authorList>
            <person name="Zheng Z."/>
        </authorList>
    </citation>
    <scope>NUCLEOTIDE SEQUENCE</scope>
    <source>
        <strain evidence="9">ZZ-2019</strain>
        <tissue evidence="9">Adductor muscle</tissue>
    </source>
</reference>
<feature type="compositionally biased region" description="Low complexity" evidence="7">
    <location>
        <begin position="109"/>
        <end position="140"/>
    </location>
</feature>
<evidence type="ECO:0000256" key="4">
    <source>
        <dbReference type="ARBA" id="ARBA00023163"/>
    </source>
</evidence>
<organism evidence="9 10">
    <name type="scientific">Pinctada imbricata</name>
    <name type="common">Atlantic pearl-oyster</name>
    <name type="synonym">Pinctada martensii</name>
    <dbReference type="NCBI Taxonomy" id="66713"/>
    <lineage>
        <taxon>Eukaryota</taxon>
        <taxon>Metazoa</taxon>
        <taxon>Spiralia</taxon>
        <taxon>Lophotrochozoa</taxon>
        <taxon>Mollusca</taxon>
        <taxon>Bivalvia</taxon>
        <taxon>Autobranchia</taxon>
        <taxon>Pteriomorphia</taxon>
        <taxon>Pterioida</taxon>
        <taxon>Pterioidea</taxon>
        <taxon>Pteriidae</taxon>
        <taxon>Pinctada</taxon>
    </lineage>
</organism>
<dbReference type="Pfam" id="PF07303">
    <property type="entry name" value="Occludin_ELL"/>
    <property type="match status" value="1"/>
</dbReference>